<keyword evidence="2" id="KW-0808">Transferase</keyword>
<dbReference type="PANTHER" id="PTHR23416">
    <property type="entry name" value="SIALIC ACID SYNTHASE-RELATED"/>
    <property type="match status" value="1"/>
</dbReference>
<evidence type="ECO:0000313" key="5">
    <source>
        <dbReference type="Proteomes" id="UP000635726"/>
    </source>
</evidence>
<dbReference type="InterPro" id="IPR051159">
    <property type="entry name" value="Hexapeptide_acetyltransf"/>
</dbReference>
<reference evidence="4" key="1">
    <citation type="journal article" date="2014" name="Int. J. Syst. Evol. Microbiol.">
        <title>Complete genome sequence of Corynebacterium casei LMG S-19264T (=DSM 44701T), isolated from a smear-ripened cheese.</title>
        <authorList>
            <consortium name="US DOE Joint Genome Institute (JGI-PGF)"/>
            <person name="Walter F."/>
            <person name="Albersmeier A."/>
            <person name="Kalinowski J."/>
            <person name="Ruckert C."/>
        </authorList>
    </citation>
    <scope>NUCLEOTIDE SEQUENCE</scope>
    <source>
        <strain evidence="4">JCM 14371</strain>
    </source>
</reference>
<comment type="caution">
    <text evidence="4">The sequence shown here is derived from an EMBL/GenBank/DDBJ whole genome shotgun (WGS) entry which is preliminary data.</text>
</comment>
<dbReference type="EMBL" id="BMOE01000004">
    <property type="protein sequence ID" value="GGJ71726.1"/>
    <property type="molecule type" value="Genomic_DNA"/>
</dbReference>
<organism evidence="4 5">
    <name type="scientific">Deinococcus aquiradiocola</name>
    <dbReference type="NCBI Taxonomy" id="393059"/>
    <lineage>
        <taxon>Bacteria</taxon>
        <taxon>Thermotogati</taxon>
        <taxon>Deinococcota</taxon>
        <taxon>Deinococci</taxon>
        <taxon>Deinococcales</taxon>
        <taxon>Deinococcaceae</taxon>
        <taxon>Deinococcus</taxon>
    </lineage>
</organism>
<dbReference type="PANTHER" id="PTHR23416:SF23">
    <property type="entry name" value="ACETYLTRANSFERASE C18B11.09C-RELATED"/>
    <property type="match status" value="1"/>
</dbReference>
<name>A0A917UP38_9DEIO</name>
<dbReference type="GO" id="GO:0005829">
    <property type="term" value="C:cytosol"/>
    <property type="evidence" value="ECO:0007669"/>
    <property type="project" value="TreeGrafter"/>
</dbReference>
<evidence type="ECO:0000256" key="3">
    <source>
        <dbReference type="SAM" id="MobiDB-lite"/>
    </source>
</evidence>
<dbReference type="Proteomes" id="UP000635726">
    <property type="component" value="Unassembled WGS sequence"/>
</dbReference>
<dbReference type="InterPro" id="IPR011004">
    <property type="entry name" value="Trimer_LpxA-like_sf"/>
</dbReference>
<dbReference type="AlphaFoldDB" id="A0A917UP38"/>
<dbReference type="SUPFAM" id="SSF51161">
    <property type="entry name" value="Trimeric LpxA-like enzymes"/>
    <property type="match status" value="1"/>
</dbReference>
<evidence type="ECO:0000313" key="4">
    <source>
        <dbReference type="EMBL" id="GGJ71726.1"/>
    </source>
</evidence>
<reference evidence="4" key="2">
    <citation type="submission" date="2020-09" db="EMBL/GenBank/DDBJ databases">
        <authorList>
            <person name="Sun Q."/>
            <person name="Ohkuma M."/>
        </authorList>
    </citation>
    <scope>NUCLEOTIDE SEQUENCE</scope>
    <source>
        <strain evidence="4">JCM 14371</strain>
    </source>
</reference>
<protein>
    <submittedName>
        <fullName evidence="4">Acetyltransferase</fullName>
    </submittedName>
</protein>
<dbReference type="GO" id="GO:0008374">
    <property type="term" value="F:O-acyltransferase activity"/>
    <property type="evidence" value="ECO:0007669"/>
    <property type="project" value="TreeGrafter"/>
</dbReference>
<dbReference type="Gene3D" id="2.160.10.10">
    <property type="entry name" value="Hexapeptide repeat proteins"/>
    <property type="match status" value="1"/>
</dbReference>
<gene>
    <name evidence="4" type="ORF">GCM10008939_15110</name>
</gene>
<proteinExistence type="inferred from homology"/>
<accession>A0A917UP38</accession>
<comment type="similarity">
    <text evidence="1">Belongs to the transferase hexapeptide repeat family.</text>
</comment>
<dbReference type="CDD" id="cd04647">
    <property type="entry name" value="LbH_MAT_like"/>
    <property type="match status" value="1"/>
</dbReference>
<feature type="region of interest" description="Disordered" evidence="3">
    <location>
        <begin position="274"/>
        <end position="311"/>
    </location>
</feature>
<keyword evidence="5" id="KW-1185">Reference proteome</keyword>
<evidence type="ECO:0000256" key="1">
    <source>
        <dbReference type="ARBA" id="ARBA00007274"/>
    </source>
</evidence>
<evidence type="ECO:0000256" key="2">
    <source>
        <dbReference type="ARBA" id="ARBA00022679"/>
    </source>
</evidence>
<sequence length="326" mass="35411">MLSKASAPATLPGVTWLKPVDIDPHAQSSYAAFFADLEARLRDPATDRPALVRDTLAQAMYARTYEALLADAPIAALNLDSRNVTFEAEYYMATDQERFQQVKPLLWLWKNIDLTPLGHNPVFGIPLRRVLAGHVFRSVGQDFKCWQNVEFSVGYNMEVGNDVVVHRNVLLDDIGGIELHDGASVSDYVNIYSHTHSVLDGPDVTLRRTVIGRGARLTYHSTILAGSVVSDDAMLATHALLRGDIPPQGIAMGLPARVTRQKIRSPQEVLALGGGVDSATYPHDAGRKANPEFPQPTPNQTRLPDGDPALAPRAVQAVAEPVAGEG</sequence>